<dbReference type="Pfam" id="PF21103">
    <property type="entry name" value="PH1_SSRP1-like"/>
    <property type="match status" value="1"/>
</dbReference>
<protein>
    <submittedName>
        <fullName evidence="3">FACT complex subunit</fullName>
    </submittedName>
</protein>
<sequence length="543" mass="62862">MSKSYSVFVNSIKCTMRLDVERITFQTDNSSDPSPADLRSRVIDHADWFLLKNNCALHIYTTAKRFYSISELSINDKETITQYLIDQFQLDSGSIKTYNVQISGTNEGELTFHEKSFSLIKDDRVVLNIPFAKIDQFQAQSPKDLTVQFDTDEDLHAEQLFSIRFFVPLDAEHNAKDLRSELDQRTNSSVGTDNYLAELREVNFVKPRIKYNLRFCNDLLFMCNKEGSHKIPYSKISMIHRFTIPSDDDKKSEYILISLSRPIRQGQKSYPHLVIETSSSDPVSADGVEEKKTFIDVFEDLMNRVAEIKFQTTEGYYKNVAHEQGSICYYKNNRGSFYMTSDAFVFLHSNVIYVPFKNVKSVKFDKVSLKSKHFDLEVTDRQGTYTFTSIITYPSIQLDDKENDDEDNRTDREQMMKEYVYNGVESVYRFIKGHNLKIEDRSELRDKLHEMKSAISTHDRQSKVRANEAMRNIKDQDMKLGLGDVEGEEEDDEDFNPNAKESDDDKDDDDDDDKDEDGEGDGDDDDDDDDEEKDSKKNSEDSD</sequence>
<reference evidence="3 4" key="1">
    <citation type="submission" date="2024-04" db="EMBL/GenBank/DDBJ databases">
        <title>Tritrichomonas musculus Genome.</title>
        <authorList>
            <person name="Alves-Ferreira E."/>
            <person name="Grigg M."/>
            <person name="Lorenzi H."/>
            <person name="Galac M."/>
        </authorList>
    </citation>
    <scope>NUCLEOTIDE SEQUENCE [LARGE SCALE GENOMIC DNA]</scope>
    <source>
        <strain evidence="3 4">EAF2021</strain>
    </source>
</reference>
<dbReference type="SMART" id="SM01287">
    <property type="entry name" value="Rtt106"/>
    <property type="match status" value="1"/>
</dbReference>
<evidence type="ECO:0000313" key="3">
    <source>
        <dbReference type="EMBL" id="KAK8894817.1"/>
    </source>
</evidence>
<dbReference type="InterPro" id="IPR048993">
    <property type="entry name" value="SSRP1-like_PH1"/>
</dbReference>
<dbReference type="InterPro" id="IPR050454">
    <property type="entry name" value="RTT106/SSRP1_HistChap/FACT"/>
</dbReference>
<dbReference type="Gene3D" id="2.30.29.30">
    <property type="entry name" value="Pleckstrin-homology domain (PH domain)/Phosphotyrosine-binding domain (PTB)"/>
    <property type="match status" value="1"/>
</dbReference>
<comment type="caution">
    <text evidence="3">The sequence shown here is derived from an EMBL/GenBank/DDBJ whole genome shotgun (WGS) entry which is preliminary data.</text>
</comment>
<dbReference type="Pfam" id="PF08512">
    <property type="entry name" value="Rttp106-like_middle"/>
    <property type="match status" value="1"/>
</dbReference>
<dbReference type="InterPro" id="IPR011993">
    <property type="entry name" value="PH-like_dom_sf"/>
</dbReference>
<dbReference type="SUPFAM" id="SSF50729">
    <property type="entry name" value="PH domain-like"/>
    <property type="match status" value="1"/>
</dbReference>
<feature type="compositionally biased region" description="Basic and acidic residues" evidence="1">
    <location>
        <begin position="533"/>
        <end position="543"/>
    </location>
</feature>
<dbReference type="EMBL" id="JAPFFF010000003">
    <property type="protein sequence ID" value="KAK8894817.1"/>
    <property type="molecule type" value="Genomic_DNA"/>
</dbReference>
<dbReference type="InterPro" id="IPR038167">
    <property type="entry name" value="SSRP1_sf"/>
</dbReference>
<evidence type="ECO:0000256" key="1">
    <source>
        <dbReference type="SAM" id="MobiDB-lite"/>
    </source>
</evidence>
<dbReference type="Gene3D" id="2.30.29.220">
    <property type="entry name" value="Structure-specific recognition protein (SSRP1)"/>
    <property type="match status" value="1"/>
</dbReference>
<dbReference type="InterPro" id="IPR024954">
    <property type="entry name" value="SSRP1_DD"/>
</dbReference>
<keyword evidence="4" id="KW-1185">Reference proteome</keyword>
<proteinExistence type="predicted"/>
<gene>
    <name evidence="3" type="ORF">M9Y10_023255</name>
</gene>
<evidence type="ECO:0000313" key="4">
    <source>
        <dbReference type="Proteomes" id="UP001470230"/>
    </source>
</evidence>
<dbReference type="InterPro" id="IPR013719">
    <property type="entry name" value="RTT106/SPT16-like_middle_dom"/>
</dbReference>
<feature type="compositionally biased region" description="Acidic residues" evidence="1">
    <location>
        <begin position="485"/>
        <end position="495"/>
    </location>
</feature>
<feature type="region of interest" description="Disordered" evidence="1">
    <location>
        <begin position="452"/>
        <end position="543"/>
    </location>
</feature>
<feature type="compositionally biased region" description="Acidic residues" evidence="1">
    <location>
        <begin position="502"/>
        <end position="532"/>
    </location>
</feature>
<dbReference type="Pfam" id="PF03531">
    <property type="entry name" value="SSrecog"/>
    <property type="match status" value="1"/>
</dbReference>
<feature type="domain" description="Histone chaperone RTT106/FACT complex subunit SPT16-like middle" evidence="2">
    <location>
        <begin position="323"/>
        <end position="441"/>
    </location>
</feature>
<dbReference type="Gene3D" id="2.30.29.150">
    <property type="match status" value="1"/>
</dbReference>
<dbReference type="Proteomes" id="UP001470230">
    <property type="component" value="Unassembled WGS sequence"/>
</dbReference>
<feature type="compositionally biased region" description="Basic and acidic residues" evidence="1">
    <location>
        <begin position="452"/>
        <end position="478"/>
    </location>
</feature>
<organism evidence="3 4">
    <name type="scientific">Tritrichomonas musculus</name>
    <dbReference type="NCBI Taxonomy" id="1915356"/>
    <lineage>
        <taxon>Eukaryota</taxon>
        <taxon>Metamonada</taxon>
        <taxon>Parabasalia</taxon>
        <taxon>Tritrichomonadida</taxon>
        <taxon>Tritrichomonadidae</taxon>
        <taxon>Tritrichomonas</taxon>
    </lineage>
</organism>
<dbReference type="PANTHER" id="PTHR45849:SF1">
    <property type="entry name" value="FACT COMPLEX SUBUNIT SSRP1"/>
    <property type="match status" value="1"/>
</dbReference>
<dbReference type="PANTHER" id="PTHR45849">
    <property type="entry name" value="FACT COMPLEX SUBUNIT SSRP1"/>
    <property type="match status" value="1"/>
</dbReference>
<accession>A0ABR2KUL6</accession>
<name>A0ABR2KUL6_9EUKA</name>
<evidence type="ECO:0000259" key="2">
    <source>
        <dbReference type="SMART" id="SM01287"/>
    </source>
</evidence>